<evidence type="ECO:0000313" key="2">
    <source>
        <dbReference type="Proteomes" id="UP000632222"/>
    </source>
</evidence>
<accession>A0ABQ2DJU2</accession>
<dbReference type="RefSeq" id="WP_189009618.1">
    <property type="nucleotide sequence ID" value="NZ_BMOD01000062.1"/>
</dbReference>
<dbReference type="InterPro" id="IPR043129">
    <property type="entry name" value="ATPase_NBD"/>
</dbReference>
<dbReference type="InterPro" id="IPR000600">
    <property type="entry name" value="ROK"/>
</dbReference>
<protein>
    <submittedName>
        <fullName evidence="1">Glucokinase</fullName>
    </submittedName>
</protein>
<dbReference type="Proteomes" id="UP000632222">
    <property type="component" value="Unassembled WGS sequence"/>
</dbReference>
<dbReference type="PANTHER" id="PTHR18964">
    <property type="entry name" value="ROK (REPRESSOR, ORF, KINASE) FAMILY"/>
    <property type="match status" value="1"/>
</dbReference>
<organism evidence="1 2">
    <name type="scientific">Deinococcus roseus</name>
    <dbReference type="NCBI Taxonomy" id="392414"/>
    <lineage>
        <taxon>Bacteria</taxon>
        <taxon>Thermotogati</taxon>
        <taxon>Deinococcota</taxon>
        <taxon>Deinococci</taxon>
        <taxon>Deinococcales</taxon>
        <taxon>Deinococcaceae</taxon>
        <taxon>Deinococcus</taxon>
    </lineage>
</organism>
<sequence length="301" mass="32138">MKNPAQYALCLDVGGSHVTAAPIDLSHRTLLNPGRVRAPVHHVDAAETILQTWWSALSMASLACENKSFSHITLALPAPFDYQHGISRMTHKYRQLFGLDVRALLQTQQQFSPLAGLPIFFANDADLFALGEHWAGMGQPFERMIGVTLGTGLGSGFVREGKIIRSGPEVPPEGELWNTPHLDGLAERHACGQAVSDSYGLLTGESCSAEEISLRADQGDLQARSAFQTLGEHLVAILTPHVQAFEAQAVVVGGNVSRAWKHFGPALQEGLPGAEVFPSQLREDAALLGGAALLSPAGVLS</sequence>
<reference evidence="2" key="1">
    <citation type="journal article" date="2019" name="Int. J. Syst. Evol. Microbiol.">
        <title>The Global Catalogue of Microorganisms (GCM) 10K type strain sequencing project: providing services to taxonomists for standard genome sequencing and annotation.</title>
        <authorList>
            <consortium name="The Broad Institute Genomics Platform"/>
            <consortium name="The Broad Institute Genome Sequencing Center for Infectious Disease"/>
            <person name="Wu L."/>
            <person name="Ma J."/>
        </authorList>
    </citation>
    <scope>NUCLEOTIDE SEQUENCE [LARGE SCALE GENOMIC DNA]</scope>
    <source>
        <strain evidence="2">JCM 14370</strain>
    </source>
</reference>
<dbReference type="PANTHER" id="PTHR18964:SF169">
    <property type="entry name" value="N-ACETYLMANNOSAMINE KINASE"/>
    <property type="match status" value="1"/>
</dbReference>
<proteinExistence type="predicted"/>
<comment type="caution">
    <text evidence="1">The sequence shown here is derived from an EMBL/GenBank/DDBJ whole genome shotgun (WGS) entry which is preliminary data.</text>
</comment>
<name>A0ABQ2DJU2_9DEIO</name>
<keyword evidence="2" id="KW-1185">Reference proteome</keyword>
<dbReference type="EMBL" id="BMOD01000062">
    <property type="protein sequence ID" value="GGJ59978.1"/>
    <property type="molecule type" value="Genomic_DNA"/>
</dbReference>
<dbReference type="Pfam" id="PF00480">
    <property type="entry name" value="ROK"/>
    <property type="match status" value="1"/>
</dbReference>
<dbReference type="Gene3D" id="3.30.420.40">
    <property type="match status" value="2"/>
</dbReference>
<evidence type="ECO:0000313" key="1">
    <source>
        <dbReference type="EMBL" id="GGJ59978.1"/>
    </source>
</evidence>
<dbReference type="SUPFAM" id="SSF53067">
    <property type="entry name" value="Actin-like ATPase domain"/>
    <property type="match status" value="1"/>
</dbReference>
<dbReference type="CDD" id="cd23763">
    <property type="entry name" value="ASKHA_ATPase_ROK"/>
    <property type="match status" value="1"/>
</dbReference>
<gene>
    <name evidence="1" type="ORF">GCM10008938_52620</name>
</gene>